<keyword evidence="6 16" id="KW-0001">2Fe-2S</keyword>
<dbReference type="Gene3D" id="3.10.20.30">
    <property type="match status" value="1"/>
</dbReference>
<dbReference type="SUPFAM" id="SSF56176">
    <property type="entry name" value="FAD-binding/transporter-associated domain-like"/>
    <property type="match status" value="1"/>
</dbReference>
<dbReference type="InterPro" id="IPR037165">
    <property type="entry name" value="AldOxase/xan_DH_Mopterin-bd_sf"/>
</dbReference>
<evidence type="ECO:0000259" key="17">
    <source>
        <dbReference type="PROSITE" id="PS51085"/>
    </source>
</evidence>
<keyword evidence="4 16" id="KW-0500">Molybdenum</keyword>
<dbReference type="CDD" id="cd00207">
    <property type="entry name" value="fer2"/>
    <property type="match status" value="1"/>
</dbReference>
<evidence type="ECO:0000256" key="2">
    <source>
        <dbReference type="ARBA" id="ARBA00004275"/>
    </source>
</evidence>
<dbReference type="SUPFAM" id="SSF54292">
    <property type="entry name" value="2Fe-2S ferredoxin-like"/>
    <property type="match status" value="1"/>
</dbReference>
<dbReference type="SUPFAM" id="SSF54665">
    <property type="entry name" value="CO dehydrogenase molybdoprotein N-domain-like"/>
    <property type="match status" value="1"/>
</dbReference>
<gene>
    <name evidence="19" type="ORF">Fcan01_12215</name>
</gene>
<evidence type="ECO:0000256" key="14">
    <source>
        <dbReference type="ARBA" id="ARBA00034078"/>
    </source>
</evidence>
<dbReference type="SUPFAM" id="SSF56003">
    <property type="entry name" value="Molybdenum cofactor-binding domain"/>
    <property type="match status" value="1"/>
</dbReference>
<dbReference type="Gene3D" id="3.30.390.50">
    <property type="entry name" value="CO dehydrogenase flavoprotein, C-terminal domain"/>
    <property type="match status" value="1"/>
</dbReference>
<dbReference type="Pfam" id="PF20256">
    <property type="entry name" value="MoCoBD_2"/>
    <property type="match status" value="1"/>
</dbReference>
<evidence type="ECO:0000256" key="7">
    <source>
        <dbReference type="ARBA" id="ARBA00022723"/>
    </source>
</evidence>
<dbReference type="InterPro" id="IPR036884">
    <property type="entry name" value="2Fe-2S-bd_dom_sf"/>
</dbReference>
<evidence type="ECO:0000256" key="8">
    <source>
        <dbReference type="ARBA" id="ARBA00022827"/>
    </source>
</evidence>
<dbReference type="InterPro" id="IPR036683">
    <property type="entry name" value="CO_DH_flav_C_dom_sf"/>
</dbReference>
<sequence>MVPVICRGGEPIGSNNSITFMINGNPYTVHPASDNLGPHDRLVDFIRDKAGLRGTKSMCREGGCGACIVSLKTVNATGDTVVRAANSCLIPTLSCDGWDITTVENIGNAQEGYHEIQKRLANFGGTQCGFCTGGVIMNMYSLMESKKILKAKHIENGFDGNICRCTGYRPILDAFKSLASDAPEELLRKCEAMDIEELGVQCSLRKQESETQCTHTNGSPAKQCDVLLSIPTGEEWVKVTTIEKAFEALENFKQAGKIARIVAGNTGSGVFKDDMKQFKAFVDIGNTEGLKTVEVGPGNLVLGGCVTLTRAIIALKQAAKVSGFEYALPLSKHIQRIANVAVRNVGTLAGNLMLKRNHREFPSDLFTIFETVGAQISIASSATCLDLSTLTEFLTLNMEGKIIVSIHFKPYSKQHFFRSFKITRRFQNAHAYVNAGFFMNVDKTNNNFKIIDKPRIVFGGISTEFAHAKNTELFISGKSLKDQTVVKGIMDVLAQEVNPDVNPAEGSVQYRKLLTQTLLYKCILDIIGPSATPELQSGGKNIKRNLTHGMQTYDTDKSTWPINKPVLKLESLPQVSGTAEYINDINPQFGELFGAFVLSTVAKADLKGIDPSEAYKVPGVVRFIKASDIPGTNNYMIFSKSAEEVFATDKVYYAGQAVGLVIAETQLAAFEGAKKVKVEYGNVEKGVMSIRQGIRRAENDGSYDKLFTTVVKSSQTSDKASKQTLKGEFAIGAQYHFQMETQIAICHPREDGMDVYSSTQWIDLIQASVASALKIQNNEVNIQVRRLGGAFGSKITRCSQIATACAVAAQVVNRPVRVALDLETNMKMIGKRNPYLMKYEMEVDDKGQILSLKGKIFSDPGMSANEETAEAGISFFQSMYRAIGWELEPVNIITSTAPNTWCRAPGSTPGIALVENLMEHIAFQLKLDPLEVRLANMITSGDKLISTCEVEGTMEGDNLIPRMLEEIKTSGSMEERKKFIADFNKSNRWRKRGMAIVPMRYPLEYFGDMKYPAYVAIYKNDGTVVVSHGGIESGQGINTKVAQAVALELDIPMEKIRIKPTYNFVTPNSSTTGGSITSELCCFSAQQACKELKARMAPIKEKFKPKTWQELVTLCNKNHVHLSASYMPSPKDNLKEYHIWVVNLTEVEIDVLTGEYKIVRVDIVEDAGNSLNPAIDVGQVEGALIMGIGYWTTEKLIYDDETGQLLSNGTWLKNAIYAARQDAGHDEWFELDGPVTVEDVLVNCLTSSSQFKLKLYFLNSKATTMSSRKRPYGALVVVRDAILRCLRQSHPGKTFNPDTVAESSLQVSSAQDPRTIPRACSYSYLLRPEHKKLHPDRAFGLGFFGDLWMADQLKWNVRLETPSSEHTLSTHVARDVLRSYLPFIRDVLKNAIYAARQDAGHDEWFELDGPVTVEDVLVNCLTSSSQFKL</sequence>
<evidence type="ECO:0000256" key="5">
    <source>
        <dbReference type="ARBA" id="ARBA00022630"/>
    </source>
</evidence>
<dbReference type="InterPro" id="IPR005107">
    <property type="entry name" value="CO_DH_flav_C"/>
</dbReference>
<proteinExistence type="inferred from homology"/>
<feature type="binding site" evidence="16">
    <location>
        <position position="165"/>
    </location>
    <ligand>
        <name>[2Fe-2S] cluster</name>
        <dbReference type="ChEBI" id="CHEBI:190135"/>
        <label>2</label>
    </ligand>
</feature>
<feature type="binding site" evidence="16">
    <location>
        <position position="128"/>
    </location>
    <ligand>
        <name>[2Fe-2S] cluster</name>
        <dbReference type="ChEBI" id="CHEBI:190135"/>
        <label>2</label>
    </ligand>
</feature>
<keyword evidence="10 16" id="KW-0408">Iron</keyword>
<dbReference type="GO" id="GO:0071949">
    <property type="term" value="F:FAD binding"/>
    <property type="evidence" value="ECO:0007669"/>
    <property type="project" value="InterPro"/>
</dbReference>
<comment type="subcellular location">
    <subcellularLocation>
        <location evidence="2">Peroxisome</location>
    </subcellularLocation>
</comment>
<dbReference type="FunFam" id="3.10.20.30:FF:000012">
    <property type="entry name" value="Xanthine dehydrogenase/oxidase"/>
    <property type="match status" value="1"/>
</dbReference>
<keyword evidence="7 16" id="KW-0479">Metal-binding</keyword>
<comment type="cofactor">
    <cofactor evidence="1 15">
        <name>FAD</name>
        <dbReference type="ChEBI" id="CHEBI:57692"/>
    </cofactor>
</comment>
<evidence type="ECO:0000256" key="12">
    <source>
        <dbReference type="ARBA" id="ARBA00023027"/>
    </source>
</evidence>
<feature type="domain" description="2Fe-2S ferredoxin-type" evidence="17">
    <location>
        <begin position="16"/>
        <end position="106"/>
    </location>
</feature>
<dbReference type="Gene3D" id="3.30.365.10">
    <property type="entry name" value="Aldehyde oxidase/xanthine dehydrogenase, molybdopterin binding domain"/>
    <property type="match status" value="6"/>
</dbReference>
<dbReference type="PIRSF" id="PIRSF000127">
    <property type="entry name" value="Xanthine_DH"/>
    <property type="match status" value="1"/>
</dbReference>
<dbReference type="EMBL" id="LNIX01000006">
    <property type="protein sequence ID" value="OXA52402.1"/>
    <property type="molecule type" value="Genomic_DNA"/>
</dbReference>
<evidence type="ECO:0000313" key="19">
    <source>
        <dbReference type="EMBL" id="OXA52402.1"/>
    </source>
</evidence>
<keyword evidence="8 15" id="KW-0274">FAD</keyword>
<dbReference type="OMA" id="HWYWPKT"/>
<evidence type="ECO:0000256" key="6">
    <source>
        <dbReference type="ARBA" id="ARBA00022714"/>
    </source>
</evidence>
<feature type="binding site" evidence="16">
    <location>
        <position position="760"/>
    </location>
    <ligand>
        <name>Mo-molybdopterin</name>
        <dbReference type="ChEBI" id="CHEBI:71302"/>
    </ligand>
    <ligandPart>
        <name>Mo</name>
        <dbReference type="ChEBI" id="CHEBI:28685"/>
    </ligandPart>
</feature>
<evidence type="ECO:0000256" key="3">
    <source>
        <dbReference type="ARBA" id="ARBA00006849"/>
    </source>
</evidence>
<comment type="cofactor">
    <cofactor evidence="16">
        <name>Mo-molybdopterin</name>
        <dbReference type="ChEBI" id="CHEBI:71302"/>
    </cofactor>
    <text evidence="16">Binds 1 Mo-molybdopterin (Mo-MPT) cofactor per subunit.</text>
</comment>
<evidence type="ECO:0000256" key="4">
    <source>
        <dbReference type="ARBA" id="ARBA00022505"/>
    </source>
</evidence>
<dbReference type="GO" id="GO:0051537">
    <property type="term" value="F:2 iron, 2 sulfur cluster binding"/>
    <property type="evidence" value="ECO:0007669"/>
    <property type="project" value="UniProtKB-KW"/>
</dbReference>
<feature type="binding site" evidence="16">
    <location>
        <position position="131"/>
    </location>
    <ligand>
        <name>[2Fe-2S] cluster</name>
        <dbReference type="ChEBI" id="CHEBI:190135"/>
        <label>2</label>
    </ligand>
</feature>
<dbReference type="PROSITE" id="PS00197">
    <property type="entry name" value="2FE2S_FER_1"/>
    <property type="match status" value="1"/>
</dbReference>
<dbReference type="Pfam" id="PF02738">
    <property type="entry name" value="MoCoBD_1"/>
    <property type="match status" value="1"/>
</dbReference>
<dbReference type="InterPro" id="IPR002346">
    <property type="entry name" value="Mopterin_DH_FAD-bd"/>
</dbReference>
<dbReference type="InterPro" id="IPR016208">
    <property type="entry name" value="Ald_Oxase/xanthine_DH-like"/>
</dbReference>
<comment type="cofactor">
    <cofactor evidence="14">
        <name>[2Fe-2S] cluster</name>
        <dbReference type="ChEBI" id="CHEBI:190135"/>
    </cofactor>
</comment>
<feature type="binding site" evidence="15">
    <location>
        <position position="421"/>
    </location>
    <ligand>
        <name>FAD</name>
        <dbReference type="ChEBI" id="CHEBI:57692"/>
    </ligand>
</feature>
<dbReference type="Gene3D" id="1.10.150.120">
    <property type="entry name" value="[2Fe-2S]-binding domain"/>
    <property type="match status" value="1"/>
</dbReference>
<dbReference type="InterPro" id="IPR000674">
    <property type="entry name" value="Ald_Oxase/Xan_DH_a/b"/>
</dbReference>
<evidence type="ECO:0000256" key="13">
    <source>
        <dbReference type="ARBA" id="ARBA00023140"/>
    </source>
</evidence>
<dbReference type="FunFam" id="3.90.1170.50:FF:000001">
    <property type="entry name" value="Aldehyde oxidase 1"/>
    <property type="match status" value="1"/>
</dbReference>
<feature type="binding site" evidence="16">
    <location>
        <position position="59"/>
    </location>
    <ligand>
        <name>[2Fe-2S] cluster</name>
        <dbReference type="ChEBI" id="CHEBI:190135"/>
        <label>1</label>
    </ligand>
</feature>
<comment type="caution">
    <text evidence="19">The sequence shown here is derived from an EMBL/GenBank/DDBJ whole genome shotgun (WGS) entry which is preliminary data.</text>
</comment>
<evidence type="ECO:0000259" key="18">
    <source>
        <dbReference type="PROSITE" id="PS51387"/>
    </source>
</evidence>
<dbReference type="InterPro" id="IPR016166">
    <property type="entry name" value="FAD-bd_PCMH"/>
</dbReference>
<dbReference type="Pfam" id="PF01799">
    <property type="entry name" value="Fer2_2"/>
    <property type="match status" value="1"/>
</dbReference>
<dbReference type="InterPro" id="IPR036856">
    <property type="entry name" value="Ald_Oxase/Xan_DH_a/b_sf"/>
</dbReference>
<organism evidence="19 20">
    <name type="scientific">Folsomia candida</name>
    <name type="common">Springtail</name>
    <dbReference type="NCBI Taxonomy" id="158441"/>
    <lineage>
        <taxon>Eukaryota</taxon>
        <taxon>Metazoa</taxon>
        <taxon>Ecdysozoa</taxon>
        <taxon>Arthropoda</taxon>
        <taxon>Hexapoda</taxon>
        <taxon>Collembola</taxon>
        <taxon>Entomobryomorpha</taxon>
        <taxon>Isotomoidea</taxon>
        <taxon>Isotomidae</taxon>
        <taxon>Proisotominae</taxon>
        <taxon>Folsomia</taxon>
    </lineage>
</organism>
<name>A0A226E3U7_FOLCA</name>
<evidence type="ECO:0000256" key="16">
    <source>
        <dbReference type="PIRSR" id="PIRSR000127-3"/>
    </source>
</evidence>
<feature type="binding site" evidence="16">
    <location>
        <position position="163"/>
    </location>
    <ligand>
        <name>[2Fe-2S] cluster</name>
        <dbReference type="ChEBI" id="CHEBI:190135"/>
        <label>2</label>
    </ligand>
</feature>
<feature type="domain" description="FAD-binding PCMH-type" evidence="18">
    <location>
        <begin position="229"/>
        <end position="413"/>
    </location>
</feature>
<dbReference type="GO" id="GO:0005777">
    <property type="term" value="C:peroxisome"/>
    <property type="evidence" value="ECO:0007669"/>
    <property type="project" value="UniProtKB-SubCell"/>
</dbReference>
<keyword evidence="9" id="KW-0560">Oxidoreductase</keyword>
<dbReference type="STRING" id="158441.A0A226E3U7"/>
<dbReference type="InterPro" id="IPR016169">
    <property type="entry name" value="FAD-bd_PCMH_sub2"/>
</dbReference>
<keyword evidence="12" id="KW-0520">NAD</keyword>
<keyword evidence="11 16" id="KW-0411">Iron-sulfur</keyword>
<keyword evidence="13" id="KW-0576">Peroxisome</keyword>
<comment type="cofactor">
    <cofactor evidence="16">
        <name>[2Fe-2S] cluster</name>
        <dbReference type="ChEBI" id="CHEBI:190135"/>
    </cofactor>
    <text evidence="16">Binds 2 [2Fe-2S] clusters.</text>
</comment>
<dbReference type="GO" id="GO:0016491">
    <property type="term" value="F:oxidoreductase activity"/>
    <property type="evidence" value="ECO:0007669"/>
    <property type="project" value="UniProtKB-KW"/>
</dbReference>
<evidence type="ECO:0000256" key="1">
    <source>
        <dbReference type="ARBA" id="ARBA00001974"/>
    </source>
</evidence>
<dbReference type="FunFam" id="3.30.365.10:FF:000008">
    <property type="entry name" value="Aldehyde oxidase1"/>
    <property type="match status" value="1"/>
</dbReference>
<dbReference type="Pfam" id="PF00941">
    <property type="entry name" value="FAD_binding_5"/>
    <property type="match status" value="1"/>
</dbReference>
<protein>
    <submittedName>
        <fullName evidence="19">Indole-3-acetaldehyde oxidase</fullName>
    </submittedName>
</protein>
<dbReference type="PANTHER" id="PTHR45444:SF3">
    <property type="entry name" value="XANTHINE DEHYDROGENASE"/>
    <property type="match status" value="1"/>
</dbReference>
<feature type="binding site" evidence="16">
    <location>
        <position position="67"/>
    </location>
    <ligand>
        <name>[2Fe-2S] cluster</name>
        <dbReference type="ChEBI" id="CHEBI:190135"/>
        <label>1</label>
    </ligand>
</feature>
<dbReference type="InterPro" id="IPR001041">
    <property type="entry name" value="2Fe-2S_ferredoxin-type"/>
</dbReference>
<dbReference type="Proteomes" id="UP000198287">
    <property type="component" value="Unassembled WGS sequence"/>
</dbReference>
<dbReference type="SMART" id="SM01092">
    <property type="entry name" value="CO_deh_flav_C"/>
    <property type="match status" value="1"/>
</dbReference>
<dbReference type="Gene3D" id="3.90.1170.50">
    <property type="entry name" value="Aldehyde oxidase/xanthine dehydrogenase, a/b hammerhead"/>
    <property type="match status" value="1"/>
</dbReference>
<dbReference type="FunFam" id="3.30.365.10:FF:000001">
    <property type="entry name" value="Xanthine dehydrogenase oxidase"/>
    <property type="match status" value="1"/>
</dbReference>
<evidence type="ECO:0000256" key="15">
    <source>
        <dbReference type="PIRSR" id="PIRSR000127-2"/>
    </source>
</evidence>
<dbReference type="InterPro" id="IPR046867">
    <property type="entry name" value="AldOxase/xan_DH_MoCoBD2"/>
</dbReference>
<dbReference type="Pfam" id="PF03450">
    <property type="entry name" value="CO_deh_flav_C"/>
    <property type="match status" value="1"/>
</dbReference>
<dbReference type="Pfam" id="PF01315">
    <property type="entry name" value="Ald_Xan_dh_C"/>
    <property type="match status" value="1"/>
</dbReference>
<dbReference type="OrthoDB" id="8300278at2759"/>
<feature type="binding site" evidence="16">
    <location>
        <position position="1074"/>
    </location>
    <ligand>
        <name>Mo-molybdopterin</name>
        <dbReference type="ChEBI" id="CHEBI:71302"/>
    </ligand>
    <ligandPart>
        <name>Mo</name>
        <dbReference type="ChEBI" id="CHEBI:28685"/>
    </ligandPart>
</feature>
<feature type="binding site" evidence="16">
    <location>
        <position position="903"/>
    </location>
    <ligand>
        <name>Mo-molybdopterin</name>
        <dbReference type="ChEBI" id="CHEBI:71302"/>
    </ligand>
    <ligandPart>
        <name>Mo</name>
        <dbReference type="ChEBI" id="CHEBI:28685"/>
    </ligandPart>
</feature>
<dbReference type="SMART" id="SM01008">
    <property type="entry name" value="Ald_Xan_dh_C"/>
    <property type="match status" value="1"/>
</dbReference>
<dbReference type="InterPro" id="IPR036010">
    <property type="entry name" value="2Fe-2S_ferredoxin-like_sf"/>
</dbReference>
<evidence type="ECO:0000256" key="9">
    <source>
        <dbReference type="ARBA" id="ARBA00023002"/>
    </source>
</evidence>
<dbReference type="PANTHER" id="PTHR45444">
    <property type="entry name" value="XANTHINE DEHYDROGENASE"/>
    <property type="match status" value="1"/>
</dbReference>
<feature type="binding site" evidence="16">
    <location>
        <position position="791"/>
    </location>
    <ligand>
        <name>Mo-molybdopterin</name>
        <dbReference type="ChEBI" id="CHEBI:71302"/>
    </ligand>
    <ligandPart>
        <name>Mo</name>
        <dbReference type="ChEBI" id="CHEBI:28685"/>
    </ligandPart>
</feature>
<accession>A0A226E3U7</accession>
<dbReference type="GO" id="GO:0005506">
    <property type="term" value="F:iron ion binding"/>
    <property type="evidence" value="ECO:0007669"/>
    <property type="project" value="InterPro"/>
</dbReference>
<dbReference type="Gene3D" id="3.30.465.10">
    <property type="match status" value="1"/>
</dbReference>
<evidence type="ECO:0000256" key="10">
    <source>
        <dbReference type="ARBA" id="ARBA00023004"/>
    </source>
</evidence>
<evidence type="ECO:0000313" key="20">
    <source>
        <dbReference type="Proteomes" id="UP000198287"/>
    </source>
</evidence>
<dbReference type="PROSITE" id="PS51085">
    <property type="entry name" value="2FE2S_FER_2"/>
    <property type="match status" value="1"/>
</dbReference>
<dbReference type="InterPro" id="IPR002888">
    <property type="entry name" value="2Fe-2S-bd"/>
</dbReference>
<feature type="binding site" evidence="16">
    <location>
        <position position="64"/>
    </location>
    <ligand>
        <name>[2Fe-2S] cluster</name>
        <dbReference type="ChEBI" id="CHEBI:190135"/>
        <label>1</label>
    </ligand>
</feature>
<comment type="similarity">
    <text evidence="3">Belongs to the xanthine dehydrogenase family.</text>
</comment>
<dbReference type="InterPro" id="IPR036318">
    <property type="entry name" value="FAD-bd_PCMH-like_sf"/>
</dbReference>
<evidence type="ECO:0000256" key="11">
    <source>
        <dbReference type="ARBA" id="ARBA00023014"/>
    </source>
</evidence>
<dbReference type="InterPro" id="IPR012675">
    <property type="entry name" value="Beta-grasp_dom_sf"/>
</dbReference>
<feature type="binding site" evidence="16">
    <location>
        <position position="88"/>
    </location>
    <ligand>
        <name>[2Fe-2S] cluster</name>
        <dbReference type="ChEBI" id="CHEBI:190135"/>
        <label>1</label>
    </ligand>
</feature>
<keyword evidence="5" id="KW-0285">Flavoprotein</keyword>
<dbReference type="PROSITE" id="PS51387">
    <property type="entry name" value="FAD_PCMH"/>
    <property type="match status" value="1"/>
</dbReference>
<reference evidence="19 20" key="1">
    <citation type="submission" date="2015-12" db="EMBL/GenBank/DDBJ databases">
        <title>The genome of Folsomia candida.</title>
        <authorList>
            <person name="Faddeeva A."/>
            <person name="Derks M.F."/>
            <person name="Anvar Y."/>
            <person name="Smit S."/>
            <person name="Van Straalen N."/>
            <person name="Roelofs D."/>
        </authorList>
    </citation>
    <scope>NUCLEOTIDE SEQUENCE [LARGE SCALE GENOMIC DNA]</scope>
    <source>
        <strain evidence="19 20">VU population</strain>
        <tissue evidence="19">Whole body</tissue>
    </source>
</reference>
<dbReference type="SUPFAM" id="SSF47741">
    <property type="entry name" value="CO dehydrogenase ISP C-domain like"/>
    <property type="match status" value="1"/>
</dbReference>
<dbReference type="InterPro" id="IPR008274">
    <property type="entry name" value="AldOxase/xan_DH_MoCoBD1"/>
</dbReference>
<dbReference type="SUPFAM" id="SSF55447">
    <property type="entry name" value="CO dehydrogenase flavoprotein C-terminal domain-like"/>
    <property type="match status" value="1"/>
</dbReference>
<keyword evidence="20" id="KW-1185">Reference proteome</keyword>
<dbReference type="InterPro" id="IPR006058">
    <property type="entry name" value="2Fe2S_fd_BS"/>
</dbReference>